<dbReference type="PANTHER" id="PTHR42767">
    <property type="entry name" value="ENDO-BETA-1,6-GALACTANASE"/>
    <property type="match status" value="1"/>
</dbReference>
<dbReference type="Gene3D" id="2.60.40.1180">
    <property type="entry name" value="Golgi alpha-mannosidase II"/>
    <property type="match status" value="1"/>
</dbReference>
<evidence type="ECO:0000259" key="2">
    <source>
        <dbReference type="Pfam" id="PF14587"/>
    </source>
</evidence>
<dbReference type="InterPro" id="IPR013780">
    <property type="entry name" value="Glyco_hydro_b"/>
</dbReference>
<sequence length="524" mass="59701">MKTNLFSFLSRVSFILMLLVGCDALSQPLEVVIDHSTTYQTIDGFGASDAWRCQFVGKNWPDEKKGGIAELLFSKEFDDKGNPKGIGLSIWRYYLGAGSTEQGNDSGIPNEWRRAESYLDENGNYDWTKQAGQYWFLKEAKRYGVEKFLAFTLAAPSFWALNGKGHAAETNGRFNIKPDRLDDYSEYLATVLEHFDGQGISFDYLSPVNEPQWDWEKSTQEGTPATNEDISKFSKYLSEDLHKRNLNTKLVVPEAADLRYLYSHFNKAERGNQISAFYDQNSPYHISNLPRVEKTISGHSYFTTWPVDSLIGVRQKLNKELKAKELAYWQSEFCILEQTDDIGGGRPRDLGMDTALYVARVIHADLTLANASSWQWWTALTNADFKDGLIYLDTGIEDNMYDLQLLKNNGTYHESKLLWGLGNFSLFVRPGMKRVDVELIDDRTLSERYNSLMISAYQDDVKNEIVAVAVNYSDEDKSLRLSDKNLKFSKSYVTSHDKNLAPVSVQDNEVLIPSRSIVTMLVKK</sequence>
<keyword evidence="3" id="KW-0858">Xylan degradation</keyword>
<dbReference type="Proteomes" id="UP000310017">
    <property type="component" value="Chromosome"/>
</dbReference>
<dbReference type="PANTHER" id="PTHR42767:SF1">
    <property type="entry name" value="ENDO-BETA-1,6-GALACTANASE-LIKE DOMAIN-CONTAINING PROTEIN"/>
    <property type="match status" value="1"/>
</dbReference>
<feature type="chain" id="PRO_5022785522" evidence="1">
    <location>
        <begin position="27"/>
        <end position="524"/>
    </location>
</feature>
<dbReference type="OrthoDB" id="9806701at2"/>
<keyword evidence="3" id="KW-0378">Hydrolase</keyword>
<evidence type="ECO:0000313" key="4">
    <source>
        <dbReference type="Proteomes" id="UP000310017"/>
    </source>
</evidence>
<name>A0A5B7SRK8_9FLAO</name>
<reference evidence="3 4" key="1">
    <citation type="submission" date="2019-05" db="EMBL/GenBank/DDBJ databases">
        <title>Genome sequencing of F202Z8.</title>
        <authorList>
            <person name="Kwon Y.M."/>
        </authorList>
    </citation>
    <scope>NUCLEOTIDE SEQUENCE [LARGE SCALE GENOMIC DNA]</scope>
    <source>
        <strain evidence="3 4">F202Z8</strain>
    </source>
</reference>
<dbReference type="InterPro" id="IPR017853">
    <property type="entry name" value="GH"/>
</dbReference>
<dbReference type="PROSITE" id="PS51257">
    <property type="entry name" value="PROKAR_LIPOPROTEIN"/>
    <property type="match status" value="1"/>
</dbReference>
<evidence type="ECO:0000313" key="3">
    <source>
        <dbReference type="EMBL" id="QCW99529.1"/>
    </source>
</evidence>
<keyword evidence="1" id="KW-0732">Signal</keyword>
<keyword evidence="4" id="KW-1185">Reference proteome</keyword>
<dbReference type="GO" id="GO:0045493">
    <property type="term" value="P:xylan catabolic process"/>
    <property type="evidence" value="ECO:0007669"/>
    <property type="project" value="UniProtKB-KW"/>
</dbReference>
<protein>
    <submittedName>
        <fullName evidence="3">Endo-1,4-beta-xylanase</fullName>
    </submittedName>
</protein>
<dbReference type="InterPro" id="IPR039743">
    <property type="entry name" value="6GAL/EXGAL"/>
</dbReference>
<organism evidence="3 4">
    <name type="scientific">Aggregatimonas sangjinii</name>
    <dbReference type="NCBI Taxonomy" id="2583587"/>
    <lineage>
        <taxon>Bacteria</taxon>
        <taxon>Pseudomonadati</taxon>
        <taxon>Bacteroidota</taxon>
        <taxon>Flavobacteriia</taxon>
        <taxon>Flavobacteriales</taxon>
        <taxon>Flavobacteriaceae</taxon>
        <taxon>Aggregatimonas</taxon>
    </lineage>
</organism>
<dbReference type="KEGG" id="asag:FGM00_05175"/>
<keyword evidence="3" id="KW-0624">Polysaccharide degradation</keyword>
<evidence type="ECO:0000256" key="1">
    <source>
        <dbReference type="SAM" id="SignalP"/>
    </source>
</evidence>
<gene>
    <name evidence="3" type="ORF">FGM00_05175</name>
</gene>
<dbReference type="SUPFAM" id="SSF51445">
    <property type="entry name" value="(Trans)glycosidases"/>
    <property type="match status" value="1"/>
</dbReference>
<feature type="signal peptide" evidence="1">
    <location>
        <begin position="1"/>
        <end position="26"/>
    </location>
</feature>
<dbReference type="AlphaFoldDB" id="A0A5B7SRK8"/>
<dbReference type="Gene3D" id="3.20.20.80">
    <property type="entry name" value="Glycosidases"/>
    <property type="match status" value="1"/>
</dbReference>
<dbReference type="Pfam" id="PF14587">
    <property type="entry name" value="Glyco_hydr_30_2"/>
    <property type="match status" value="1"/>
</dbReference>
<dbReference type="GO" id="GO:0004553">
    <property type="term" value="F:hydrolase activity, hydrolyzing O-glycosyl compounds"/>
    <property type="evidence" value="ECO:0007669"/>
    <property type="project" value="InterPro"/>
</dbReference>
<keyword evidence="3" id="KW-0119">Carbohydrate metabolism</keyword>
<proteinExistence type="predicted"/>
<feature type="domain" description="Endo-beta-1,6-galactanase-like" evidence="2">
    <location>
        <begin position="30"/>
        <end position="391"/>
    </location>
</feature>
<dbReference type="RefSeq" id="WP_138851882.1">
    <property type="nucleotide sequence ID" value="NZ_CP040710.1"/>
</dbReference>
<dbReference type="InterPro" id="IPR039514">
    <property type="entry name" value="6GAL-like"/>
</dbReference>
<keyword evidence="3" id="KW-0326">Glycosidase</keyword>
<accession>A0A5B7SRK8</accession>
<dbReference type="EMBL" id="CP040710">
    <property type="protein sequence ID" value="QCW99529.1"/>
    <property type="molecule type" value="Genomic_DNA"/>
</dbReference>